<name>A0ABV0MLG4_9TELE</name>
<feature type="region of interest" description="Disordered" evidence="1">
    <location>
        <begin position="74"/>
        <end position="101"/>
    </location>
</feature>
<evidence type="ECO:0000256" key="1">
    <source>
        <dbReference type="SAM" id="MobiDB-lite"/>
    </source>
</evidence>
<proteinExistence type="predicted"/>
<reference evidence="2 3" key="1">
    <citation type="submission" date="2021-06" db="EMBL/GenBank/DDBJ databases">
        <authorList>
            <person name="Palmer J.M."/>
        </authorList>
    </citation>
    <scope>NUCLEOTIDE SEQUENCE [LARGE SCALE GENOMIC DNA]</scope>
    <source>
        <strain evidence="2 3">GA_2019</strain>
        <tissue evidence="2">Muscle</tissue>
    </source>
</reference>
<sequence>MFVRDELPTIQHEAVSTVPLRKPCGTKRKRAGVVDVMGGKKKKSAAQTAAAAAASSGSTPAVGGTGAVVDQKIHTASSKASKPAKENKSKGGDIISGYAVK</sequence>
<evidence type="ECO:0000313" key="2">
    <source>
        <dbReference type="EMBL" id="MEQ2159907.1"/>
    </source>
</evidence>
<evidence type="ECO:0000313" key="3">
    <source>
        <dbReference type="Proteomes" id="UP001476798"/>
    </source>
</evidence>
<comment type="caution">
    <text evidence="2">The sequence shown here is derived from an EMBL/GenBank/DDBJ whole genome shotgun (WGS) entry which is preliminary data.</text>
</comment>
<evidence type="ECO:0008006" key="4">
    <source>
        <dbReference type="Google" id="ProtNLM"/>
    </source>
</evidence>
<keyword evidence="3" id="KW-1185">Reference proteome</keyword>
<accession>A0ABV0MLG4</accession>
<gene>
    <name evidence="2" type="ORF">GOODEAATRI_028034</name>
</gene>
<dbReference type="EMBL" id="JAHRIO010003787">
    <property type="protein sequence ID" value="MEQ2159907.1"/>
    <property type="molecule type" value="Genomic_DNA"/>
</dbReference>
<dbReference type="Proteomes" id="UP001476798">
    <property type="component" value="Unassembled WGS sequence"/>
</dbReference>
<protein>
    <recommendedName>
        <fullName evidence="4">Microtubule-associated protein 215</fullName>
    </recommendedName>
</protein>
<organism evidence="2 3">
    <name type="scientific">Goodea atripinnis</name>
    <dbReference type="NCBI Taxonomy" id="208336"/>
    <lineage>
        <taxon>Eukaryota</taxon>
        <taxon>Metazoa</taxon>
        <taxon>Chordata</taxon>
        <taxon>Craniata</taxon>
        <taxon>Vertebrata</taxon>
        <taxon>Euteleostomi</taxon>
        <taxon>Actinopterygii</taxon>
        <taxon>Neopterygii</taxon>
        <taxon>Teleostei</taxon>
        <taxon>Neoteleostei</taxon>
        <taxon>Acanthomorphata</taxon>
        <taxon>Ovalentaria</taxon>
        <taxon>Atherinomorphae</taxon>
        <taxon>Cyprinodontiformes</taxon>
        <taxon>Goodeidae</taxon>
        <taxon>Goodea</taxon>
    </lineage>
</organism>